<dbReference type="AlphaFoldDB" id="A0A5B8CFR5"/>
<organism evidence="1 2">
    <name type="scientific">Sphingobium fuliginis ATCC 27551</name>
    <dbReference type="NCBI Taxonomy" id="1208342"/>
    <lineage>
        <taxon>Bacteria</taxon>
        <taxon>Pseudomonadati</taxon>
        <taxon>Pseudomonadota</taxon>
        <taxon>Alphaproteobacteria</taxon>
        <taxon>Sphingomonadales</taxon>
        <taxon>Sphingomonadaceae</taxon>
        <taxon>Sphingobium</taxon>
    </lineage>
</organism>
<accession>A0A5B8CFR5</accession>
<dbReference type="KEGG" id="sufl:FIL70_07590"/>
<dbReference type="Proteomes" id="UP000311469">
    <property type="component" value="Chromosome cSF1"/>
</dbReference>
<dbReference type="EMBL" id="CP041016">
    <property type="protein sequence ID" value="QDC37106.1"/>
    <property type="molecule type" value="Genomic_DNA"/>
</dbReference>
<name>A0A5B8CFR5_SPHSA</name>
<proteinExistence type="predicted"/>
<evidence type="ECO:0000313" key="1">
    <source>
        <dbReference type="EMBL" id="QDC37106.1"/>
    </source>
</evidence>
<reference evidence="1 2" key="1">
    <citation type="submission" date="2019-06" db="EMBL/GenBank/DDBJ databases">
        <title>Genome organization and adaptive potential of archetypical organophosphate degarding Sphingobium fuliginis ATCC 27551.</title>
        <authorList>
            <person name="Sarwar A."/>
            <person name="Parthasarathy S."/>
            <person name="Singh C."/>
            <person name="Siddavattam D."/>
        </authorList>
    </citation>
    <scope>NUCLEOTIDE SEQUENCE [LARGE SCALE GENOMIC DNA]</scope>
    <source>
        <strain evidence="1 2">ATCC 27551</strain>
    </source>
</reference>
<gene>
    <name evidence="1" type="ORF">FIL70_07590</name>
</gene>
<protein>
    <submittedName>
        <fullName evidence="1">Uncharacterized protein</fullName>
    </submittedName>
</protein>
<sequence>MTYDLATPSLARLWPHEPDWSQPYKVKRSFLTDITTSRSKKERRRALRDVPRLTVALNALVSNASQRAADQFMRGGQNAPAVVPDFSRHAALTGSSSGGSSVLTMASPPAWVAEGQILVLCAPNGTREAVVVESVAASTINTVDPLDNAWASGRIVRPGIFGLMKDTTRASWHKPSASTFDIELAAYPGGEPPEDEGTATDTFNGLEVVTFEPDWSGSPNMDHIWPVEQVDKGYGRTAQFRPVTRMQGITEQEFKGLSAAQAQAFEQVFLRAKGMRGSFYRSTCKPDMVLNANATASTTIVVQGDAIADDFAAVSFASVSQAIEIIQRDGTRLRRLITDINASGGNTAMVLNSAVTITTANVARISWLPRTRFASDDLTTEWVSPRFANIRATFQTIDE</sequence>
<dbReference type="RefSeq" id="WP_140041947.1">
    <property type="nucleotide sequence ID" value="NZ_CP041016.1"/>
</dbReference>
<evidence type="ECO:0000313" key="2">
    <source>
        <dbReference type="Proteomes" id="UP000311469"/>
    </source>
</evidence>